<feature type="active site" description="Proton acceptor" evidence="7">
    <location>
        <position position="79"/>
    </location>
</feature>
<evidence type="ECO:0000256" key="2">
    <source>
        <dbReference type="ARBA" id="ARBA00022729"/>
    </source>
</evidence>
<gene>
    <name evidence="11" type="ORF">C7B43_16960</name>
</gene>
<keyword evidence="6" id="KW-0961">Cell wall biogenesis/degradation</keyword>
<keyword evidence="11" id="KW-0645">Protease</keyword>
<evidence type="ECO:0000256" key="6">
    <source>
        <dbReference type="ARBA" id="ARBA00023316"/>
    </source>
</evidence>
<dbReference type="GO" id="GO:0071555">
    <property type="term" value="P:cell wall organization"/>
    <property type="evidence" value="ECO:0007669"/>
    <property type="project" value="UniProtKB-KW"/>
</dbReference>
<dbReference type="EMBL" id="PXYT01000056">
    <property type="protein sequence ID" value="PSR25341.1"/>
    <property type="molecule type" value="Genomic_DNA"/>
</dbReference>
<sequence length="391" mass="41171">MVRWGYWVGTGVVVAALAVQMARPVGAASLTTTVKAPGIGSKLQMDWPSGPESYVALSPGGEVGAKGPDQEIPVGSVTKMMTAFLLLKKYPLAFGSQGPSVTVTAHDVKEYHQDLAGHQSVAKVTLGEKLSEKKILEGLLVASGNNIAHIAADWVSGSSAAFTKMMNQEARKLGMHHTLFVGPSGLNPGNVSTPRDETILAEKAMQIPVFRAIVAMPEVSWGHSHRAIENFNYVVGHDGISGVKTGSTVAAGGCFVFSAPRTVGSHVVTIYGAVLGQAGTPELPQLQYALNDGESLINQLSAQLKSVYLVRSGQSVAKVSAPWTHPVSLASEKTVSAVLWPGERVKETVQFTGGSRGHLLIEAGSSHWSVPVKLSSALPKPGLLYRLTRGL</sequence>
<comment type="caution">
    <text evidence="11">The sequence shown here is derived from an EMBL/GenBank/DDBJ whole genome shotgun (WGS) entry which is preliminary data.</text>
</comment>
<keyword evidence="2" id="KW-0732">Signal</keyword>
<dbReference type="InterPro" id="IPR001967">
    <property type="entry name" value="Peptidase_S11_N"/>
</dbReference>
<dbReference type="InterPro" id="IPR012338">
    <property type="entry name" value="Beta-lactam/transpept-like"/>
</dbReference>
<evidence type="ECO:0000256" key="7">
    <source>
        <dbReference type="PIRSR" id="PIRSR618044-1"/>
    </source>
</evidence>
<dbReference type="Proteomes" id="UP000242699">
    <property type="component" value="Unassembled WGS sequence"/>
</dbReference>
<dbReference type="InterPro" id="IPR018044">
    <property type="entry name" value="Peptidase_S11"/>
</dbReference>
<dbReference type="PANTHER" id="PTHR21581:SF33">
    <property type="entry name" value="D-ALANYL-D-ALANINE CARBOXYPEPTIDASE DACB"/>
    <property type="match status" value="1"/>
</dbReference>
<accession>A0A2T2WSW8</accession>
<dbReference type="PANTHER" id="PTHR21581">
    <property type="entry name" value="D-ALANYL-D-ALANINE CARBOXYPEPTIDASE"/>
    <property type="match status" value="1"/>
</dbReference>
<dbReference type="Gene3D" id="3.40.710.10">
    <property type="entry name" value="DD-peptidase/beta-lactamase superfamily"/>
    <property type="match status" value="1"/>
</dbReference>
<evidence type="ECO:0000256" key="8">
    <source>
        <dbReference type="PIRSR" id="PIRSR618044-2"/>
    </source>
</evidence>
<dbReference type="AlphaFoldDB" id="A0A2T2WSW8"/>
<keyword evidence="11" id="KW-0121">Carboxypeptidase</keyword>
<evidence type="ECO:0000256" key="3">
    <source>
        <dbReference type="ARBA" id="ARBA00022801"/>
    </source>
</evidence>
<dbReference type="GO" id="GO:0009002">
    <property type="term" value="F:serine-type D-Ala-D-Ala carboxypeptidase activity"/>
    <property type="evidence" value="ECO:0007669"/>
    <property type="project" value="InterPro"/>
</dbReference>
<dbReference type="SUPFAM" id="SSF56601">
    <property type="entry name" value="beta-lactamase/transpeptidase-like"/>
    <property type="match status" value="1"/>
</dbReference>
<feature type="active site" evidence="7">
    <location>
        <position position="143"/>
    </location>
</feature>
<keyword evidence="3" id="KW-0378">Hydrolase</keyword>
<reference evidence="11 12" key="1">
    <citation type="journal article" date="2014" name="BMC Genomics">
        <title>Comparison of environmental and isolate Sulfobacillus genomes reveals diverse carbon, sulfur, nitrogen, and hydrogen metabolisms.</title>
        <authorList>
            <person name="Justice N.B."/>
            <person name="Norman A."/>
            <person name="Brown C.T."/>
            <person name="Singh A."/>
            <person name="Thomas B.C."/>
            <person name="Banfield J.F."/>
        </authorList>
    </citation>
    <scope>NUCLEOTIDE SEQUENCE [LARGE SCALE GENOMIC DNA]</scope>
    <source>
        <strain evidence="11">AMDSBA1</strain>
    </source>
</reference>
<dbReference type="GO" id="GO:0008360">
    <property type="term" value="P:regulation of cell shape"/>
    <property type="evidence" value="ECO:0007669"/>
    <property type="project" value="UniProtKB-KW"/>
</dbReference>
<dbReference type="GO" id="GO:0009252">
    <property type="term" value="P:peptidoglycan biosynthetic process"/>
    <property type="evidence" value="ECO:0007669"/>
    <property type="project" value="UniProtKB-KW"/>
</dbReference>
<proteinExistence type="inferred from homology"/>
<feature type="domain" description="Peptidase S11 D-alanyl-D-alanine carboxypeptidase A N-terminal" evidence="10">
    <location>
        <begin position="65"/>
        <end position="262"/>
    </location>
</feature>
<name>A0A2T2WSW8_9FIRM</name>
<keyword evidence="4" id="KW-0133">Cell shape</keyword>
<evidence type="ECO:0000256" key="5">
    <source>
        <dbReference type="ARBA" id="ARBA00022984"/>
    </source>
</evidence>
<evidence type="ECO:0000256" key="1">
    <source>
        <dbReference type="ARBA" id="ARBA00007164"/>
    </source>
</evidence>
<comment type="similarity">
    <text evidence="1 9">Belongs to the peptidase S11 family.</text>
</comment>
<feature type="active site" description="Acyl-ester intermediate" evidence="7">
    <location>
        <position position="76"/>
    </location>
</feature>
<dbReference type="Pfam" id="PF00768">
    <property type="entry name" value="Peptidase_S11"/>
    <property type="match status" value="1"/>
</dbReference>
<feature type="binding site" evidence="8">
    <location>
        <position position="244"/>
    </location>
    <ligand>
        <name>substrate</name>
    </ligand>
</feature>
<dbReference type="PRINTS" id="PR00725">
    <property type="entry name" value="DADACBPTASE1"/>
</dbReference>
<evidence type="ECO:0000256" key="9">
    <source>
        <dbReference type="RuleBase" id="RU004016"/>
    </source>
</evidence>
<evidence type="ECO:0000313" key="12">
    <source>
        <dbReference type="Proteomes" id="UP000242699"/>
    </source>
</evidence>
<evidence type="ECO:0000313" key="11">
    <source>
        <dbReference type="EMBL" id="PSR25341.1"/>
    </source>
</evidence>
<evidence type="ECO:0000259" key="10">
    <source>
        <dbReference type="Pfam" id="PF00768"/>
    </source>
</evidence>
<organism evidence="11 12">
    <name type="scientific">Sulfobacillus benefaciens</name>
    <dbReference type="NCBI Taxonomy" id="453960"/>
    <lineage>
        <taxon>Bacteria</taxon>
        <taxon>Bacillati</taxon>
        <taxon>Bacillota</taxon>
        <taxon>Clostridia</taxon>
        <taxon>Eubacteriales</taxon>
        <taxon>Clostridiales Family XVII. Incertae Sedis</taxon>
        <taxon>Sulfobacillus</taxon>
    </lineage>
</organism>
<dbReference type="GO" id="GO:0006508">
    <property type="term" value="P:proteolysis"/>
    <property type="evidence" value="ECO:0007669"/>
    <property type="project" value="InterPro"/>
</dbReference>
<evidence type="ECO:0000256" key="4">
    <source>
        <dbReference type="ARBA" id="ARBA00022960"/>
    </source>
</evidence>
<keyword evidence="5" id="KW-0573">Peptidoglycan synthesis</keyword>
<protein>
    <submittedName>
        <fullName evidence="11">D-alanyl-D-alanine carboxypeptidase</fullName>
    </submittedName>
</protein>